<dbReference type="EMBL" id="AP018933">
    <property type="protein sequence ID" value="BBG31465.1"/>
    <property type="molecule type" value="Genomic_DNA"/>
</dbReference>
<dbReference type="InterPro" id="IPR010982">
    <property type="entry name" value="Lambda_DNA-bd_dom_sf"/>
</dbReference>
<evidence type="ECO:0000313" key="1">
    <source>
        <dbReference type="EMBL" id="BBG31465.1"/>
    </source>
</evidence>
<dbReference type="RefSeq" id="WP_027704351.1">
    <property type="nucleotide sequence ID" value="NZ_AP018933.1"/>
</dbReference>
<keyword evidence="2" id="KW-1185">Reference proteome</keyword>
<organism evidence="1 2">
    <name type="scientific">Zymobacter palmae</name>
    <dbReference type="NCBI Taxonomy" id="33074"/>
    <lineage>
        <taxon>Bacteria</taxon>
        <taxon>Pseudomonadati</taxon>
        <taxon>Pseudomonadota</taxon>
        <taxon>Gammaproteobacteria</taxon>
        <taxon>Oceanospirillales</taxon>
        <taxon>Halomonadaceae</taxon>
        <taxon>Zymobacter group</taxon>
        <taxon>Zymobacter</taxon>
    </lineage>
</organism>
<dbReference type="KEGG" id="zpl:ZBT109_2740"/>
<accession>A0A348HIL3</accession>
<protein>
    <submittedName>
        <fullName evidence="1">Uncharacterized protein conserved in bacteria</fullName>
    </submittedName>
</protein>
<evidence type="ECO:0000313" key="2">
    <source>
        <dbReference type="Proteomes" id="UP000267342"/>
    </source>
</evidence>
<gene>
    <name evidence="1" type="ORF">ZBT109_2740</name>
</gene>
<dbReference type="Gene3D" id="1.10.260.40">
    <property type="entry name" value="lambda repressor-like DNA-binding domains"/>
    <property type="match status" value="1"/>
</dbReference>
<dbReference type="OrthoDB" id="6446140at2"/>
<proteinExistence type="predicted"/>
<name>A0A348HIL3_9GAMM</name>
<dbReference type="AlphaFoldDB" id="A0A348HIL3"/>
<dbReference type="Proteomes" id="UP000267342">
    <property type="component" value="Chromosome"/>
</dbReference>
<sequence length="76" mass="8595">MAALPRNERLLNWLKSADNSTLQEVGVSASYLRLIAYGHKRPSAKAAALIERATQGYVSRQSLRQDDWKLIWPELA</sequence>
<dbReference type="GO" id="GO:0003677">
    <property type="term" value="F:DNA binding"/>
    <property type="evidence" value="ECO:0007669"/>
    <property type="project" value="InterPro"/>
</dbReference>
<reference evidence="1 2" key="1">
    <citation type="submission" date="2018-09" db="EMBL/GenBank/DDBJ databases">
        <title>Zymobacter palmae IAM14233 (=T109) whole genome analysis.</title>
        <authorList>
            <person name="Yanase H."/>
        </authorList>
    </citation>
    <scope>NUCLEOTIDE SEQUENCE [LARGE SCALE GENOMIC DNA]</scope>
    <source>
        <strain evidence="1 2">IAM14233</strain>
    </source>
</reference>